<feature type="region of interest" description="Disordered" evidence="2">
    <location>
        <begin position="930"/>
        <end position="958"/>
    </location>
</feature>
<protein>
    <submittedName>
        <fullName evidence="4">RNA-directed DNA polymerase, eukaryota</fullName>
    </submittedName>
</protein>
<evidence type="ECO:0000313" key="4">
    <source>
        <dbReference type="EMBL" id="GJS59119.1"/>
    </source>
</evidence>
<dbReference type="InterPro" id="IPR043502">
    <property type="entry name" value="DNA/RNA_pol_sf"/>
</dbReference>
<dbReference type="EMBL" id="BQNB010009127">
    <property type="protein sequence ID" value="GJS59119.1"/>
    <property type="molecule type" value="Genomic_DNA"/>
</dbReference>
<sequence length="1349" mass="152101">MLWSYLNHMIDSWSGEIIIMGDFNEVRFKEERFGSIFNNHNASVFNSFISSGGLVEVPLGGCEFTWCHQSGSKMSKLDRFLISEGLMGFCPNISAITLDRYLSDHRPILLREACHDYGPIPFRMFHYWFEWDGFDKFIVDTWTNINISDNNAISQFMKKLRYLKEQIKTWVRNKKESASAKKSNLKGLLHDLDRLIDEKKADKEIINKRIHVMNSLQDLEKLEMSEIAQKVKINWSIEGDENSRFFHGMLNKKRNQQAIRGILKEGTWVDDPKAVKNEFLSHFKERFDSPNSSRLMLDMDFPNRVSVEQVMDLERNVSKEEIKRAVWDCGSDKSPGPDGFTFGFYRRYWDTIENDVVDAVSYFFNVGMFPKGGNASFIALIPKMQDARVVKDFRPISLIGSVYKIIAKILANRLVGVLGDLIHEVQSAFIANRQILDGPFILDELIHWCRSKNKQAMIFKVDFEKAYDSVRWDYLDDVLNKFGFGSKWRKWIRNCLVSSKGSILVNGSPTSEFYFRKGLKQGDPLSPFLFLLIMESLHLSFQNVVNADMFKEISASGLRMNLHKSKLMGISVKDEVVSRASSKMGYSTLKTPFTYLGIKVGGSMARIRSWDEIVDKVKSRLSKWKMTTLSIGEGIRRSFFIGADLKENKISWFKWNKVLMSKDKGGLGVSSLFALNRALGLDKRSKAAHTSVWKSITTEVNSLRNKGVDLLKFMNKKKITVASKMNHNDVGLSLRRAPKDGVELEQFNNLNAFLAGTMLSDSNDRLPLFTFLVNVLRNFRINISQLSVIGAAKNGWMSFSKRSDNASHVTRDPAPVAADFNAQDYATLVAHPSPFRKFPKAFLCLVGLSRHYTLDEETYPRFLHKNGEEMDIFAFIHTSDPTKVRVVERERNEDEPWLLDNTIGRTVPLLPVAPDRAKSELEASVEKLFDEGGGASHPPKNQREDHETPSGTPVGGKSRSAIKRLHAGAVLNAEVGVVAIPTLHFVTASVSTTPERESGDHTDSVDELNLRTIGASQRFVFSSDSSHHSGTNVTEAEVDSLVRSSVLIMTTVTTITSTVDPTSVTKEKFVEPSPFSAGSSSVGGTDLTTGVFSDLTGSDFLVGVIRTIINPDTDLQKVYVPQWSVTNGSRLALSRDVARQISLSAEVRMRDEYNVKEKRREAKAAEAIRLRAEASNFETVEKSLRDETNALKERNAILKKERNALDVKVTYLEASVVSKERELTDLNALLEKFQDDRMKVVNDKFDRLHTDFVEMALHLDKKFYPHLLTTISGRRWLLTHGMELAVANCLNSPEYLSALGAAIGKAIKKGMQDGLSAGITHGKEGRVLADVAAYNPSAEFDYISALQQL</sequence>
<gene>
    <name evidence="4" type="ORF">Tco_0653903</name>
</gene>
<keyword evidence="4" id="KW-0808">Transferase</keyword>
<keyword evidence="4" id="KW-0695">RNA-directed DNA polymerase</keyword>
<organism evidence="4 5">
    <name type="scientific">Tanacetum coccineum</name>
    <dbReference type="NCBI Taxonomy" id="301880"/>
    <lineage>
        <taxon>Eukaryota</taxon>
        <taxon>Viridiplantae</taxon>
        <taxon>Streptophyta</taxon>
        <taxon>Embryophyta</taxon>
        <taxon>Tracheophyta</taxon>
        <taxon>Spermatophyta</taxon>
        <taxon>Magnoliopsida</taxon>
        <taxon>eudicotyledons</taxon>
        <taxon>Gunneridae</taxon>
        <taxon>Pentapetalae</taxon>
        <taxon>asterids</taxon>
        <taxon>campanulids</taxon>
        <taxon>Asterales</taxon>
        <taxon>Asteraceae</taxon>
        <taxon>Asteroideae</taxon>
        <taxon>Anthemideae</taxon>
        <taxon>Anthemidinae</taxon>
        <taxon>Tanacetum</taxon>
    </lineage>
</organism>
<dbReference type="Proteomes" id="UP001151760">
    <property type="component" value="Unassembled WGS sequence"/>
</dbReference>
<evidence type="ECO:0000313" key="5">
    <source>
        <dbReference type="Proteomes" id="UP001151760"/>
    </source>
</evidence>
<reference evidence="4" key="1">
    <citation type="journal article" date="2022" name="Int. J. Mol. Sci.">
        <title>Draft Genome of Tanacetum Coccineum: Genomic Comparison of Closely Related Tanacetum-Family Plants.</title>
        <authorList>
            <person name="Yamashiro T."/>
            <person name="Shiraishi A."/>
            <person name="Nakayama K."/>
            <person name="Satake H."/>
        </authorList>
    </citation>
    <scope>NUCLEOTIDE SEQUENCE</scope>
</reference>
<dbReference type="PROSITE" id="PS50878">
    <property type="entry name" value="RT_POL"/>
    <property type="match status" value="1"/>
</dbReference>
<proteinExistence type="predicted"/>
<reference evidence="4" key="2">
    <citation type="submission" date="2022-01" db="EMBL/GenBank/DDBJ databases">
        <authorList>
            <person name="Yamashiro T."/>
            <person name="Shiraishi A."/>
            <person name="Satake H."/>
            <person name="Nakayama K."/>
        </authorList>
    </citation>
    <scope>NUCLEOTIDE SEQUENCE</scope>
</reference>
<dbReference type="CDD" id="cd01650">
    <property type="entry name" value="RT_nLTR_like"/>
    <property type="match status" value="1"/>
</dbReference>
<dbReference type="SUPFAM" id="SSF56219">
    <property type="entry name" value="DNase I-like"/>
    <property type="match status" value="1"/>
</dbReference>
<dbReference type="InterPro" id="IPR052343">
    <property type="entry name" value="Retrotransposon-Effector_Assoc"/>
</dbReference>
<accession>A0ABQ4X1P4</accession>
<evidence type="ECO:0000259" key="3">
    <source>
        <dbReference type="PROSITE" id="PS50878"/>
    </source>
</evidence>
<dbReference type="InterPro" id="IPR000477">
    <property type="entry name" value="RT_dom"/>
</dbReference>
<name>A0ABQ4X1P4_9ASTR</name>
<dbReference type="PANTHER" id="PTHR46890:SF50">
    <property type="entry name" value="RNA-DIRECTED DNA POLYMERASE, EUKARYOTA, REVERSE TRANSCRIPTASE ZINC-BINDING DOMAIN PROTEIN-RELATED"/>
    <property type="match status" value="1"/>
</dbReference>
<dbReference type="Gene3D" id="3.60.10.10">
    <property type="entry name" value="Endonuclease/exonuclease/phosphatase"/>
    <property type="match status" value="1"/>
</dbReference>
<dbReference type="GO" id="GO:0003964">
    <property type="term" value="F:RNA-directed DNA polymerase activity"/>
    <property type="evidence" value="ECO:0007669"/>
    <property type="project" value="UniProtKB-KW"/>
</dbReference>
<evidence type="ECO:0000256" key="1">
    <source>
        <dbReference type="SAM" id="Coils"/>
    </source>
</evidence>
<evidence type="ECO:0000256" key="2">
    <source>
        <dbReference type="SAM" id="MobiDB-lite"/>
    </source>
</evidence>
<keyword evidence="5" id="KW-1185">Reference proteome</keyword>
<comment type="caution">
    <text evidence="4">The sequence shown here is derived from an EMBL/GenBank/DDBJ whole genome shotgun (WGS) entry which is preliminary data.</text>
</comment>
<dbReference type="PANTHER" id="PTHR46890">
    <property type="entry name" value="NON-LTR RETROLELEMENT REVERSE TRANSCRIPTASE-LIKE PROTEIN-RELATED"/>
    <property type="match status" value="1"/>
</dbReference>
<dbReference type="InterPro" id="IPR036691">
    <property type="entry name" value="Endo/exonu/phosph_ase_sf"/>
</dbReference>
<feature type="domain" description="Reverse transcriptase" evidence="3">
    <location>
        <begin position="362"/>
        <end position="629"/>
    </location>
</feature>
<dbReference type="Pfam" id="PF00078">
    <property type="entry name" value="RVT_1"/>
    <property type="match status" value="1"/>
</dbReference>
<dbReference type="SUPFAM" id="SSF56672">
    <property type="entry name" value="DNA/RNA polymerases"/>
    <property type="match status" value="1"/>
</dbReference>
<keyword evidence="1" id="KW-0175">Coiled coil</keyword>
<keyword evidence="4" id="KW-0548">Nucleotidyltransferase</keyword>
<feature type="coiled-coil region" evidence="1">
    <location>
        <begin position="1155"/>
        <end position="1236"/>
    </location>
</feature>